<reference evidence="1 2" key="1">
    <citation type="submission" date="2008-08" db="EMBL/GenBank/DDBJ databases">
        <authorList>
            <person name="Madupu R."/>
            <person name="Durkin A.S."/>
            <person name="Torralba M."/>
            <person name="Methe B."/>
            <person name="Sutton G.G."/>
            <person name="Strausberg R.L."/>
            <person name="Nelson K.E."/>
        </authorList>
    </citation>
    <scope>NUCLEOTIDE SEQUENCE [LARGE SCALE GENOMIC DNA]</scope>
    <source>
        <strain evidence="1 2">RM3267</strain>
    </source>
</reference>
<name>B9CXV4_CAMRE</name>
<dbReference type="AlphaFoldDB" id="B9CXV4"/>
<sequence>MKFYHFGLCFRSSRLFKFYRLSFVCTHAAQVLHARSNSRCSAQARCADKF</sequence>
<dbReference type="Proteomes" id="UP000003082">
    <property type="component" value="Unassembled WGS sequence"/>
</dbReference>
<dbReference type="STRING" id="553218.CAMRE0001_0144"/>
<accession>B9CXV4</accession>
<protein>
    <submittedName>
        <fullName evidence="1">Uncharacterized protein</fullName>
    </submittedName>
</protein>
<evidence type="ECO:0000313" key="1">
    <source>
        <dbReference type="EMBL" id="EEF15302.1"/>
    </source>
</evidence>
<proteinExistence type="predicted"/>
<keyword evidence="2" id="KW-1185">Reference proteome</keyword>
<gene>
    <name evidence="1" type="ORF">CAMRE0001_0144</name>
</gene>
<evidence type="ECO:0000313" key="2">
    <source>
        <dbReference type="Proteomes" id="UP000003082"/>
    </source>
</evidence>
<organism evidence="1 2">
    <name type="scientific">Campylobacter rectus RM3267</name>
    <dbReference type="NCBI Taxonomy" id="553218"/>
    <lineage>
        <taxon>Bacteria</taxon>
        <taxon>Pseudomonadati</taxon>
        <taxon>Campylobacterota</taxon>
        <taxon>Epsilonproteobacteria</taxon>
        <taxon>Campylobacterales</taxon>
        <taxon>Campylobacteraceae</taxon>
        <taxon>Campylobacter</taxon>
    </lineage>
</organism>
<comment type="caution">
    <text evidence="1">The sequence shown here is derived from an EMBL/GenBank/DDBJ whole genome shotgun (WGS) entry which is preliminary data.</text>
</comment>
<dbReference type="EMBL" id="ACFU01000001">
    <property type="protein sequence ID" value="EEF15302.1"/>
    <property type="molecule type" value="Genomic_DNA"/>
</dbReference>